<feature type="domain" description="DUF1254" evidence="1">
    <location>
        <begin position="44"/>
        <end position="152"/>
    </location>
</feature>
<dbReference type="InterPro" id="IPR010679">
    <property type="entry name" value="DUF1254"/>
</dbReference>
<dbReference type="EMBL" id="QWFX01000006">
    <property type="protein sequence ID" value="RIJ30142.1"/>
    <property type="molecule type" value="Genomic_DNA"/>
</dbReference>
<organism evidence="2 3">
    <name type="scientific">Henriciella mobilis</name>
    <dbReference type="NCBI Taxonomy" id="2305467"/>
    <lineage>
        <taxon>Bacteria</taxon>
        <taxon>Pseudomonadati</taxon>
        <taxon>Pseudomonadota</taxon>
        <taxon>Alphaproteobacteria</taxon>
        <taxon>Hyphomonadales</taxon>
        <taxon>Hyphomonadaceae</taxon>
        <taxon>Henriciella</taxon>
    </lineage>
</organism>
<dbReference type="AlphaFoldDB" id="A0A399RJY3"/>
<dbReference type="Gene3D" id="2.60.40.1610">
    <property type="entry name" value="Domain of unknown function DUF1254"/>
    <property type="match status" value="1"/>
</dbReference>
<dbReference type="OrthoDB" id="1346484at2"/>
<evidence type="ECO:0000313" key="2">
    <source>
        <dbReference type="EMBL" id="RIJ30142.1"/>
    </source>
</evidence>
<dbReference type="RefSeq" id="WP_119375461.1">
    <property type="nucleotide sequence ID" value="NZ_QWFX01000006.1"/>
</dbReference>
<dbReference type="InterPro" id="IPR037050">
    <property type="entry name" value="DUF1254_sf"/>
</dbReference>
<evidence type="ECO:0000259" key="1">
    <source>
        <dbReference type="Pfam" id="PF06863"/>
    </source>
</evidence>
<dbReference type="Pfam" id="PF06863">
    <property type="entry name" value="DUF1254"/>
    <property type="match status" value="1"/>
</dbReference>
<dbReference type="SUPFAM" id="SSF160935">
    <property type="entry name" value="VPA0735-like"/>
    <property type="match status" value="1"/>
</dbReference>
<reference evidence="2 3" key="1">
    <citation type="submission" date="2018-08" db="EMBL/GenBank/DDBJ databases">
        <title>Henriciella mobilis sp. nov., isolated from seawater.</title>
        <authorList>
            <person name="Cheng H."/>
            <person name="Wu Y.-H."/>
            <person name="Xu X.-W."/>
            <person name="Guo L.-L."/>
        </authorList>
    </citation>
    <scope>NUCLEOTIDE SEQUENCE [LARGE SCALE GENOMIC DNA]</scope>
    <source>
        <strain evidence="2 3">JN25</strain>
    </source>
</reference>
<name>A0A399RJY3_9PROT</name>
<proteinExistence type="predicted"/>
<keyword evidence="3" id="KW-1185">Reference proteome</keyword>
<dbReference type="Proteomes" id="UP000266385">
    <property type="component" value="Unassembled WGS sequence"/>
</dbReference>
<comment type="caution">
    <text evidence="2">The sequence shown here is derived from an EMBL/GenBank/DDBJ whole genome shotgun (WGS) entry which is preliminary data.</text>
</comment>
<evidence type="ECO:0000313" key="3">
    <source>
        <dbReference type="Proteomes" id="UP000266385"/>
    </source>
</evidence>
<protein>
    <submittedName>
        <fullName evidence="2">DUF1254 domain-containing protein</fullName>
    </submittedName>
</protein>
<gene>
    <name evidence="2" type="ORF">D1223_05690</name>
</gene>
<accession>A0A399RJY3</accession>
<sequence>MRWLLALLVFAATAALGHFVVLQAIPAKIMATAMERMAERGVPMNQWTASPRMTPQTQTIVRPSPDLSYAICRFDTSEGPVLITAPGWEGYGSLSIFDRRTNNVFVSSLDGQDAAVLLLHPKDKGASPEGLPDATETVFLDGAGLALIRRLAPSQDAYDRAFSLIDGAACDAVR</sequence>